<dbReference type="Pfam" id="PF00534">
    <property type="entry name" value="Glycos_transf_1"/>
    <property type="match status" value="1"/>
</dbReference>
<dbReference type="InterPro" id="IPR001296">
    <property type="entry name" value="Glyco_trans_1"/>
</dbReference>
<reference evidence="3 4" key="1">
    <citation type="submission" date="2018-04" db="EMBL/GenBank/DDBJ databases">
        <title>Marixanthomonas spongiae HN-E44 sp. nov., isolated from a marine sponge.</title>
        <authorList>
            <person name="Luo L."/>
            <person name="Zhuang L."/>
        </authorList>
    </citation>
    <scope>NUCLEOTIDE SEQUENCE [LARGE SCALE GENOMIC DNA]</scope>
    <source>
        <strain evidence="3 4">HN-E44</strain>
    </source>
</reference>
<feature type="domain" description="Glycosyl transferase family 1" evidence="1">
    <location>
        <begin position="170"/>
        <end position="319"/>
    </location>
</feature>
<evidence type="ECO:0000313" key="3">
    <source>
        <dbReference type="EMBL" id="PVW16471.1"/>
    </source>
</evidence>
<dbReference type="Gene3D" id="3.40.50.2000">
    <property type="entry name" value="Glycogen Phosphorylase B"/>
    <property type="match status" value="2"/>
</dbReference>
<comment type="caution">
    <text evidence="3">The sequence shown here is derived from an EMBL/GenBank/DDBJ whole genome shotgun (WGS) entry which is preliminary data.</text>
</comment>
<dbReference type="Pfam" id="PF13439">
    <property type="entry name" value="Glyco_transf_4"/>
    <property type="match status" value="1"/>
</dbReference>
<evidence type="ECO:0000259" key="2">
    <source>
        <dbReference type="Pfam" id="PF13439"/>
    </source>
</evidence>
<gene>
    <name evidence="3" type="ORF">DDV96_04235</name>
</gene>
<dbReference type="PANTHER" id="PTHR45947">
    <property type="entry name" value="SULFOQUINOVOSYL TRANSFERASE SQD2"/>
    <property type="match status" value="1"/>
</dbReference>
<evidence type="ECO:0000259" key="1">
    <source>
        <dbReference type="Pfam" id="PF00534"/>
    </source>
</evidence>
<dbReference type="AlphaFoldDB" id="A0A2U0I5S8"/>
<evidence type="ECO:0008006" key="5">
    <source>
        <dbReference type="Google" id="ProtNLM"/>
    </source>
</evidence>
<dbReference type="Proteomes" id="UP000245962">
    <property type="component" value="Unassembled WGS sequence"/>
</dbReference>
<dbReference type="InterPro" id="IPR050194">
    <property type="entry name" value="Glycosyltransferase_grp1"/>
</dbReference>
<feature type="domain" description="Glycosyltransferase subfamily 4-like N-terminal" evidence="2">
    <location>
        <begin position="12"/>
        <end position="154"/>
    </location>
</feature>
<dbReference type="RefSeq" id="WP_116693484.1">
    <property type="nucleotide sequence ID" value="NZ_QEHR01000002.1"/>
</dbReference>
<accession>A0A2U0I5S8</accession>
<keyword evidence="4" id="KW-1185">Reference proteome</keyword>
<dbReference type="SUPFAM" id="SSF53756">
    <property type="entry name" value="UDP-Glycosyltransferase/glycogen phosphorylase"/>
    <property type="match status" value="1"/>
</dbReference>
<dbReference type="OrthoDB" id="823685at2"/>
<organism evidence="3 4">
    <name type="scientific">Marixanthomonas spongiae</name>
    <dbReference type="NCBI Taxonomy" id="2174845"/>
    <lineage>
        <taxon>Bacteria</taxon>
        <taxon>Pseudomonadati</taxon>
        <taxon>Bacteroidota</taxon>
        <taxon>Flavobacteriia</taxon>
        <taxon>Flavobacteriales</taxon>
        <taxon>Flavobacteriaceae</taxon>
        <taxon>Marixanthomonas</taxon>
    </lineage>
</organism>
<dbReference type="InterPro" id="IPR028098">
    <property type="entry name" value="Glyco_trans_4-like_N"/>
</dbReference>
<dbReference type="CDD" id="cd03801">
    <property type="entry name" value="GT4_PimA-like"/>
    <property type="match status" value="1"/>
</dbReference>
<dbReference type="GO" id="GO:0016757">
    <property type="term" value="F:glycosyltransferase activity"/>
    <property type="evidence" value="ECO:0007669"/>
    <property type="project" value="InterPro"/>
</dbReference>
<protein>
    <recommendedName>
        <fullName evidence="5">Glycosyltransferase</fullName>
    </recommendedName>
</protein>
<dbReference type="PANTHER" id="PTHR45947:SF3">
    <property type="entry name" value="SULFOQUINOVOSYL TRANSFERASE SQD2"/>
    <property type="match status" value="1"/>
</dbReference>
<proteinExistence type="predicted"/>
<dbReference type="EMBL" id="QEHR01000002">
    <property type="protein sequence ID" value="PVW16471.1"/>
    <property type="molecule type" value="Genomic_DNA"/>
</dbReference>
<name>A0A2U0I5S8_9FLAO</name>
<sequence>MKVLQLIDRLEVGGAERVAVDLSILLKREGVAVDFLNLLYPSKLDGELRENNIQVAYLNRKNKYNPFTLLRLFLILNSYSIVHVHSRHVLRYVGLTLLVPYFLRNYKVVFHDHYGSIDTDESISLYLKKCIKNCHAYIGVSDKLVAWANEHRLNASIYLLKNIVRKKKPVKKANIQSEIMVIGNFREQKNYEFLLSLAEKLPDTICLDLYGAVVEREYYESILTQLDERGLTKRINIIVDETASASLITNYKMAVHCATSETGPLVAIEYMAQHLPFIMYNTGAVANTLKAYEYDLIMDTFDATTWSKKIMGVLKNPTYFKSIEKQLSLYYTKFFSEQNYVATCLNIYQHILRS</sequence>
<evidence type="ECO:0000313" key="4">
    <source>
        <dbReference type="Proteomes" id="UP000245962"/>
    </source>
</evidence>